<dbReference type="Proteomes" id="UP000800235">
    <property type="component" value="Unassembled WGS sequence"/>
</dbReference>
<comment type="caution">
    <text evidence="2">The sequence shown here is derived from an EMBL/GenBank/DDBJ whole genome shotgun (WGS) entry which is preliminary data.</text>
</comment>
<reference evidence="2" key="1">
    <citation type="journal article" date="2020" name="Stud. Mycol.">
        <title>101 Dothideomycetes genomes: a test case for predicting lifestyles and emergence of pathogens.</title>
        <authorList>
            <person name="Haridas S."/>
            <person name="Albert R."/>
            <person name="Binder M."/>
            <person name="Bloem J."/>
            <person name="Labutti K."/>
            <person name="Salamov A."/>
            <person name="Andreopoulos B."/>
            <person name="Baker S."/>
            <person name="Barry K."/>
            <person name="Bills G."/>
            <person name="Bluhm B."/>
            <person name="Cannon C."/>
            <person name="Castanera R."/>
            <person name="Culley D."/>
            <person name="Daum C."/>
            <person name="Ezra D."/>
            <person name="Gonzalez J."/>
            <person name="Henrissat B."/>
            <person name="Kuo A."/>
            <person name="Liang C."/>
            <person name="Lipzen A."/>
            <person name="Lutzoni F."/>
            <person name="Magnuson J."/>
            <person name="Mondo S."/>
            <person name="Nolan M."/>
            <person name="Ohm R."/>
            <person name="Pangilinan J."/>
            <person name="Park H.-J."/>
            <person name="Ramirez L."/>
            <person name="Alfaro M."/>
            <person name="Sun H."/>
            <person name="Tritt A."/>
            <person name="Yoshinaga Y."/>
            <person name="Zwiers L.-H."/>
            <person name="Turgeon B."/>
            <person name="Goodwin S."/>
            <person name="Spatafora J."/>
            <person name="Crous P."/>
            <person name="Grigoriev I."/>
        </authorList>
    </citation>
    <scope>NUCLEOTIDE SEQUENCE</scope>
    <source>
        <strain evidence="2">CBS 130266</strain>
    </source>
</reference>
<dbReference type="EMBL" id="MU007025">
    <property type="protein sequence ID" value="KAF2432672.1"/>
    <property type="molecule type" value="Genomic_DNA"/>
</dbReference>
<accession>A0A9P4NVV3</accession>
<sequence length="239" mass="26530">MTKVTAPRISVAQDRRMPPKVKNQPLSVETFFDPHHNLQAIVRTPTDPILSSPKLEPGWIPPSLRIGPPPSKLKLGPRLRRQLMTPQAFTPLARCPPSFPRPVRRRVQPRGQPFLTVPGQRLNRNRSLRRPLHDILAHESTLYIPANLSSIEVFASTAPVPEIVVTPEISSKGFWAVSSYVAGTALPSSNGYYNGTAESRGSAMYDAGFSDGKRVVFDTPMHSEIVAKLPRKWTDMEAV</sequence>
<evidence type="ECO:0000313" key="2">
    <source>
        <dbReference type="EMBL" id="KAF2432672.1"/>
    </source>
</evidence>
<name>A0A9P4NVV3_9PEZI</name>
<feature type="region of interest" description="Disordered" evidence="1">
    <location>
        <begin position="1"/>
        <end position="21"/>
    </location>
</feature>
<keyword evidence="3" id="KW-1185">Reference proteome</keyword>
<protein>
    <submittedName>
        <fullName evidence="2">Uncharacterized protein</fullName>
    </submittedName>
</protein>
<evidence type="ECO:0000256" key="1">
    <source>
        <dbReference type="SAM" id="MobiDB-lite"/>
    </source>
</evidence>
<proteinExistence type="predicted"/>
<gene>
    <name evidence="2" type="ORF">EJ08DRAFT_648101</name>
</gene>
<dbReference type="AlphaFoldDB" id="A0A9P4NVV3"/>
<evidence type="ECO:0000313" key="3">
    <source>
        <dbReference type="Proteomes" id="UP000800235"/>
    </source>
</evidence>
<organism evidence="2 3">
    <name type="scientific">Tothia fuscella</name>
    <dbReference type="NCBI Taxonomy" id="1048955"/>
    <lineage>
        <taxon>Eukaryota</taxon>
        <taxon>Fungi</taxon>
        <taxon>Dikarya</taxon>
        <taxon>Ascomycota</taxon>
        <taxon>Pezizomycotina</taxon>
        <taxon>Dothideomycetes</taxon>
        <taxon>Pleosporomycetidae</taxon>
        <taxon>Venturiales</taxon>
        <taxon>Cylindrosympodiaceae</taxon>
        <taxon>Tothia</taxon>
    </lineage>
</organism>